<dbReference type="PROSITE" id="PS52016">
    <property type="entry name" value="TONB_DEPENDENT_REC_3"/>
    <property type="match status" value="1"/>
</dbReference>
<keyword evidence="9 10" id="KW-0998">Cell outer membrane</keyword>
<dbReference type="Pfam" id="PF00593">
    <property type="entry name" value="TonB_dep_Rec_b-barrel"/>
    <property type="match status" value="1"/>
</dbReference>
<name>A0ABW7FWV2_9BURK</name>
<evidence type="ECO:0000313" key="16">
    <source>
        <dbReference type="Proteomes" id="UP001606099"/>
    </source>
</evidence>
<dbReference type="RefSeq" id="WP_394461368.1">
    <property type="nucleotide sequence ID" value="NZ_JBIGHZ010000004.1"/>
</dbReference>
<feature type="chain" id="PRO_5045420190" evidence="12">
    <location>
        <begin position="26"/>
        <end position="936"/>
    </location>
</feature>
<keyword evidence="3 10" id="KW-0813">Transport</keyword>
<evidence type="ECO:0000256" key="6">
    <source>
        <dbReference type="ARBA" id="ARBA00023077"/>
    </source>
</evidence>
<accession>A0ABW7FWV2</accession>
<evidence type="ECO:0000259" key="14">
    <source>
        <dbReference type="Pfam" id="PF07715"/>
    </source>
</evidence>
<protein>
    <submittedName>
        <fullName evidence="15">TonB-dependent receptor plug domain-containing protein</fullName>
    </submittedName>
</protein>
<evidence type="ECO:0000256" key="10">
    <source>
        <dbReference type="PROSITE-ProRule" id="PRU01360"/>
    </source>
</evidence>
<keyword evidence="7 10" id="KW-0472">Membrane</keyword>
<sequence>MRIISKFSPTLSALAVSVLCTPVLAQSADSTQPQQLQRVEVTGSHIKRIEKEGATPLTLIRREEIRATGATTITQLLDKLPSASTNFDTGRSNSFAPGSSSVGLRGLGQTSTLILLNFRRVAPFALADYNETFVNLDSLPLEAVERVEVVKNGGSSLYGSDAVAGVINIITRKDFQGLLVKGSRYQASKTAKFGENSASITGGYGDITKQSFNVLGSVEVFERDGVPSWRPLLDDVNPKYKAKSPSFGTGSTYAYPGNLEGVQGLAPMDGCKTVTRGLCMYDRYERFQVQPASKRVNGIVSLNYRLGELDGYAEAIGSRTETAYDSAFQPYGIGLGSTTWGNPQTNEGKVFFYRGLPKEHPLNKTGYEAELRYRFVDGNSSQSVTADQYRVLTGLRGVYKDLDWDLAVGVMGGKATQSQSGSFSEKGFKEVIGDPNVDVLAPDFFNKPNGYKLGQANSAAVLAKLFPTYGYTGKTQQTFFDAKLSGEVGRLPAGPVGMALGFDLRRESMTITPTDNLRTGDIVGYGVSMSKGTRNFGAAFAEFELPLTKTLSSQLAARVDKFPGFGAHVSPKAALTFRPVKELMLRGTLESGFRAPNLTETAQATKFAFQSVTDDKRCKPATALVNDLLAQMPADGDPVLQARIDNINQNECGNSVAIVTKNNPKLKPETSRIASFGAVFEPTANLSLSLDYYRIERKAEIGTQDPNDLLVKEASLPAGTIVRSSLVKDLTFTPAEIQKYGVTVGRAEQVVGMFENIAKTRTSGLDLSVRGQKRVQGLGVFGAGLEVSYLLDFKRWSEARNGWGDNLAGRYDYSRTTYVGSLSHSVSDWAQSLRMSYQGAQQLRGDFYDTTWTEAGCKVKKLQADECRIAPSYTFDYSISYSGIKNLGLGLNVINLLNDRPSVDYRDFGVPSGIVPVSVNDVKGRQFKVWAQYKFF</sequence>
<feature type="signal peptide" evidence="12">
    <location>
        <begin position="1"/>
        <end position="25"/>
    </location>
</feature>
<dbReference type="InterPro" id="IPR012910">
    <property type="entry name" value="Plug_dom"/>
</dbReference>
<evidence type="ECO:0000256" key="2">
    <source>
        <dbReference type="ARBA" id="ARBA00009810"/>
    </source>
</evidence>
<keyword evidence="8 15" id="KW-0675">Receptor</keyword>
<evidence type="ECO:0000259" key="13">
    <source>
        <dbReference type="Pfam" id="PF00593"/>
    </source>
</evidence>
<evidence type="ECO:0000256" key="3">
    <source>
        <dbReference type="ARBA" id="ARBA00022448"/>
    </source>
</evidence>
<gene>
    <name evidence="15" type="ORF">ACG0Z6_11155</name>
</gene>
<evidence type="ECO:0000256" key="1">
    <source>
        <dbReference type="ARBA" id="ARBA00004571"/>
    </source>
</evidence>
<evidence type="ECO:0000256" key="8">
    <source>
        <dbReference type="ARBA" id="ARBA00023170"/>
    </source>
</evidence>
<comment type="subcellular location">
    <subcellularLocation>
        <location evidence="1 10">Cell outer membrane</location>
        <topology evidence="1 10">Multi-pass membrane protein</topology>
    </subcellularLocation>
</comment>
<dbReference type="EMBL" id="JBIGHZ010000004">
    <property type="protein sequence ID" value="MFG6448792.1"/>
    <property type="molecule type" value="Genomic_DNA"/>
</dbReference>
<dbReference type="Proteomes" id="UP001606099">
    <property type="component" value="Unassembled WGS sequence"/>
</dbReference>
<evidence type="ECO:0000256" key="5">
    <source>
        <dbReference type="ARBA" id="ARBA00022692"/>
    </source>
</evidence>
<feature type="domain" description="TonB-dependent receptor-like beta-barrel" evidence="13">
    <location>
        <begin position="354"/>
        <end position="896"/>
    </location>
</feature>
<evidence type="ECO:0000256" key="9">
    <source>
        <dbReference type="ARBA" id="ARBA00023237"/>
    </source>
</evidence>
<comment type="caution">
    <text evidence="15">The sequence shown here is derived from an EMBL/GenBank/DDBJ whole genome shotgun (WGS) entry which is preliminary data.</text>
</comment>
<reference evidence="15 16" key="1">
    <citation type="submission" date="2024-08" db="EMBL/GenBank/DDBJ databases">
        <authorList>
            <person name="Lu H."/>
        </authorList>
    </citation>
    <scope>NUCLEOTIDE SEQUENCE [LARGE SCALE GENOMIC DNA]</scope>
    <source>
        <strain evidence="15 16">BYS180W</strain>
    </source>
</reference>
<dbReference type="PANTHER" id="PTHR47234:SF1">
    <property type="entry name" value="TONB-DEPENDENT RECEPTOR"/>
    <property type="match status" value="1"/>
</dbReference>
<evidence type="ECO:0000256" key="11">
    <source>
        <dbReference type="RuleBase" id="RU003357"/>
    </source>
</evidence>
<dbReference type="Gene3D" id="2.40.170.20">
    <property type="entry name" value="TonB-dependent receptor, beta-barrel domain"/>
    <property type="match status" value="1"/>
</dbReference>
<dbReference type="InterPro" id="IPR037066">
    <property type="entry name" value="Plug_dom_sf"/>
</dbReference>
<keyword evidence="4 10" id="KW-1134">Transmembrane beta strand</keyword>
<keyword evidence="6 11" id="KW-0798">TonB box</keyword>
<keyword evidence="12" id="KW-0732">Signal</keyword>
<keyword evidence="5 10" id="KW-0812">Transmembrane</keyword>
<dbReference type="Pfam" id="PF07715">
    <property type="entry name" value="Plug"/>
    <property type="match status" value="1"/>
</dbReference>
<organism evidence="15 16">
    <name type="scientific">Roseateles rivi</name>
    <dbReference type="NCBI Taxonomy" id="3299028"/>
    <lineage>
        <taxon>Bacteria</taxon>
        <taxon>Pseudomonadati</taxon>
        <taxon>Pseudomonadota</taxon>
        <taxon>Betaproteobacteria</taxon>
        <taxon>Burkholderiales</taxon>
        <taxon>Sphaerotilaceae</taxon>
        <taxon>Roseateles</taxon>
    </lineage>
</organism>
<evidence type="ECO:0000256" key="4">
    <source>
        <dbReference type="ARBA" id="ARBA00022452"/>
    </source>
</evidence>
<dbReference type="SUPFAM" id="SSF56935">
    <property type="entry name" value="Porins"/>
    <property type="match status" value="1"/>
</dbReference>
<feature type="domain" description="TonB-dependent receptor plug" evidence="14">
    <location>
        <begin position="54"/>
        <end position="166"/>
    </location>
</feature>
<keyword evidence="16" id="KW-1185">Reference proteome</keyword>
<evidence type="ECO:0000313" key="15">
    <source>
        <dbReference type="EMBL" id="MFG6448792.1"/>
    </source>
</evidence>
<dbReference type="InterPro" id="IPR039426">
    <property type="entry name" value="TonB-dep_rcpt-like"/>
</dbReference>
<comment type="similarity">
    <text evidence="2 10 11">Belongs to the TonB-dependent receptor family.</text>
</comment>
<dbReference type="InterPro" id="IPR036942">
    <property type="entry name" value="Beta-barrel_TonB_sf"/>
</dbReference>
<proteinExistence type="inferred from homology"/>
<dbReference type="Gene3D" id="2.170.130.10">
    <property type="entry name" value="TonB-dependent receptor, plug domain"/>
    <property type="match status" value="1"/>
</dbReference>
<evidence type="ECO:0000256" key="12">
    <source>
        <dbReference type="SAM" id="SignalP"/>
    </source>
</evidence>
<dbReference type="InterPro" id="IPR000531">
    <property type="entry name" value="Beta-barrel_TonB"/>
</dbReference>
<evidence type="ECO:0000256" key="7">
    <source>
        <dbReference type="ARBA" id="ARBA00023136"/>
    </source>
</evidence>
<dbReference type="PANTHER" id="PTHR47234">
    <property type="match status" value="1"/>
</dbReference>